<keyword evidence="1" id="KW-0472">Membrane</keyword>
<feature type="transmembrane region" description="Helical" evidence="1">
    <location>
        <begin position="20"/>
        <end position="42"/>
    </location>
</feature>
<keyword evidence="1" id="KW-1133">Transmembrane helix</keyword>
<name>A0ABT1QNA4_9GAMM</name>
<evidence type="ECO:0000256" key="1">
    <source>
        <dbReference type="SAM" id="Phobius"/>
    </source>
</evidence>
<dbReference type="EMBL" id="JANFQO010000003">
    <property type="protein sequence ID" value="MCQ4163993.1"/>
    <property type="molecule type" value="Genomic_DNA"/>
</dbReference>
<accession>A0ABT1QNA4</accession>
<organism evidence="2 3">
    <name type="scientific">Tahibacter harae</name>
    <dbReference type="NCBI Taxonomy" id="2963937"/>
    <lineage>
        <taxon>Bacteria</taxon>
        <taxon>Pseudomonadati</taxon>
        <taxon>Pseudomonadota</taxon>
        <taxon>Gammaproteobacteria</taxon>
        <taxon>Lysobacterales</taxon>
        <taxon>Rhodanobacteraceae</taxon>
        <taxon>Tahibacter</taxon>
    </lineage>
</organism>
<gene>
    <name evidence="2" type="ORF">NM961_04645</name>
</gene>
<proteinExistence type="predicted"/>
<protein>
    <submittedName>
        <fullName evidence="2">Uncharacterized protein</fullName>
    </submittedName>
</protein>
<sequence>MTQEPETLPPPEPPRKRDWAAYSAVIATLVGLLALCVSAYTAMLQQQQVRAQVWPRLQLMSSGSLQEVLVMNKGVGPALIRSVRVTVDGAVVHDWKELEKILGVTPADYVQSTVNGTIISGGERYVMASFPDKPVWDRVRPILQRMDRRMCFCSTLDECWWVGTTTSGANDYRPVNHCARNEAEEFND</sequence>
<reference evidence="2" key="1">
    <citation type="submission" date="2022-07" db="EMBL/GenBank/DDBJ databases">
        <title>Tahibacter sp., a new gammaproteobacterium isolated from the silt sample collected at pig farm.</title>
        <authorList>
            <person name="Chen H."/>
        </authorList>
    </citation>
    <scope>NUCLEOTIDE SEQUENCE</scope>
    <source>
        <strain evidence="2">P2K</strain>
    </source>
</reference>
<dbReference type="RefSeq" id="WP_255911904.1">
    <property type="nucleotide sequence ID" value="NZ_JANFQO010000003.1"/>
</dbReference>
<keyword evidence="3" id="KW-1185">Reference proteome</keyword>
<dbReference type="Proteomes" id="UP001165498">
    <property type="component" value="Unassembled WGS sequence"/>
</dbReference>
<comment type="caution">
    <text evidence="2">The sequence shown here is derived from an EMBL/GenBank/DDBJ whole genome shotgun (WGS) entry which is preliminary data.</text>
</comment>
<keyword evidence="1" id="KW-0812">Transmembrane</keyword>
<evidence type="ECO:0000313" key="2">
    <source>
        <dbReference type="EMBL" id="MCQ4163993.1"/>
    </source>
</evidence>
<evidence type="ECO:0000313" key="3">
    <source>
        <dbReference type="Proteomes" id="UP001165498"/>
    </source>
</evidence>